<evidence type="ECO:0000313" key="3">
    <source>
        <dbReference type="Proteomes" id="UP000070475"/>
    </source>
</evidence>
<reference evidence="2 3" key="1">
    <citation type="submission" date="2015-08" db="EMBL/GenBank/DDBJ databases">
        <title>Genomes of Paenibacillus riograndensis.</title>
        <authorList>
            <person name="Sant'Anna F.H."/>
            <person name="Souza R."/>
            <person name="Ambrosini A."/>
            <person name="Bach E."/>
            <person name="Fernandes G."/>
            <person name="Balsanelli E."/>
            <person name="Baura V.A."/>
            <person name="Pedrosa F.O."/>
            <person name="Souza E.M."/>
            <person name="Passaglia L."/>
        </authorList>
    </citation>
    <scope>NUCLEOTIDE SEQUENCE [LARGE SCALE GENOMIC DNA]</scope>
    <source>
        <strain evidence="2 3">CAS34</strain>
    </source>
</reference>
<evidence type="ECO:0000256" key="1">
    <source>
        <dbReference type="SAM" id="MobiDB-lite"/>
    </source>
</evidence>
<sequence length="60" mass="6497">MKKKGKVTEGKFGTVGAEASAFVCGFPPQSAVRIKKSADNSGRKSKHFPQSRPDPEFEKS</sequence>
<accession>A0A132TQR9</accession>
<evidence type="ECO:0000313" key="2">
    <source>
        <dbReference type="EMBL" id="KWX73692.1"/>
    </source>
</evidence>
<dbReference type="PATRIC" id="fig|483937.3.peg.6834"/>
<protein>
    <submittedName>
        <fullName evidence="2">Uncharacterized protein</fullName>
    </submittedName>
</protein>
<keyword evidence="3" id="KW-1185">Reference proteome</keyword>
<name>A0A132TQR9_9BACL</name>
<comment type="caution">
    <text evidence="2">The sequence shown here is derived from an EMBL/GenBank/DDBJ whole genome shotgun (WGS) entry which is preliminary data.</text>
</comment>
<dbReference type="EMBL" id="LIRB01000141">
    <property type="protein sequence ID" value="KWX73692.1"/>
    <property type="molecule type" value="Genomic_DNA"/>
</dbReference>
<dbReference type="Proteomes" id="UP000070475">
    <property type="component" value="Unassembled WGS sequence"/>
</dbReference>
<proteinExistence type="predicted"/>
<dbReference type="AlphaFoldDB" id="A0A132TQR9"/>
<feature type="region of interest" description="Disordered" evidence="1">
    <location>
        <begin position="34"/>
        <end position="60"/>
    </location>
</feature>
<organism evidence="2 3">
    <name type="scientific">Paenibacillus riograndensis</name>
    <dbReference type="NCBI Taxonomy" id="483937"/>
    <lineage>
        <taxon>Bacteria</taxon>
        <taxon>Bacillati</taxon>
        <taxon>Bacillota</taxon>
        <taxon>Bacilli</taxon>
        <taxon>Bacillales</taxon>
        <taxon>Paenibacillaceae</taxon>
        <taxon>Paenibacillus</taxon>
        <taxon>Paenibacillus sonchi group</taxon>
    </lineage>
</organism>
<gene>
    <name evidence="2" type="ORF">AMQ84_21705</name>
</gene>